<dbReference type="CDD" id="cd04301">
    <property type="entry name" value="NAT_SF"/>
    <property type="match status" value="1"/>
</dbReference>
<dbReference type="PANTHER" id="PTHR43420">
    <property type="entry name" value="ACETYLTRANSFERASE"/>
    <property type="match status" value="1"/>
</dbReference>
<evidence type="ECO:0000256" key="1">
    <source>
        <dbReference type="ARBA" id="ARBA00022679"/>
    </source>
</evidence>
<dbReference type="Proteomes" id="UP001595817">
    <property type="component" value="Unassembled WGS sequence"/>
</dbReference>
<feature type="domain" description="N-acetyltransferase" evidence="3">
    <location>
        <begin position="1"/>
        <end position="162"/>
    </location>
</feature>
<protein>
    <submittedName>
        <fullName evidence="4">GNAT family N-acetyltransferase</fullName>
    </submittedName>
</protein>
<accession>A0ABV8X181</accession>
<proteinExistence type="predicted"/>
<dbReference type="InterPro" id="IPR050680">
    <property type="entry name" value="YpeA/RimI_acetyltransf"/>
</dbReference>
<dbReference type="SUPFAM" id="SSF55729">
    <property type="entry name" value="Acyl-CoA N-acyltransferases (Nat)"/>
    <property type="match status" value="1"/>
</dbReference>
<keyword evidence="2" id="KW-0012">Acyltransferase</keyword>
<reference evidence="5" key="1">
    <citation type="journal article" date="2019" name="Int. J. Syst. Evol. Microbiol.">
        <title>The Global Catalogue of Microorganisms (GCM) 10K type strain sequencing project: providing services to taxonomists for standard genome sequencing and annotation.</title>
        <authorList>
            <consortium name="The Broad Institute Genomics Platform"/>
            <consortium name="The Broad Institute Genome Sequencing Center for Infectious Disease"/>
            <person name="Wu L."/>
            <person name="Ma J."/>
        </authorList>
    </citation>
    <scope>NUCLEOTIDE SEQUENCE [LARGE SCALE GENOMIC DNA]</scope>
    <source>
        <strain evidence="5">CCUG 59778</strain>
    </source>
</reference>
<dbReference type="Gene3D" id="3.40.630.30">
    <property type="match status" value="1"/>
</dbReference>
<dbReference type="PANTHER" id="PTHR43420:SF44">
    <property type="entry name" value="ACETYLTRANSFERASE YPEA"/>
    <property type="match status" value="1"/>
</dbReference>
<evidence type="ECO:0000259" key="3">
    <source>
        <dbReference type="PROSITE" id="PS51186"/>
    </source>
</evidence>
<sequence>MKLLKINDALFDQIESLYNRVWNQSIDERLRKHYTYDGFRGVALLSKTDRLKGFAYGYTSLPGQYYHGLLAKELAPNEYEHWLTDCFEVVELAVDPDFRRQGHAKTLMTELLDEVERKTAILTTQTDNHSARSLYESMGWVIVKERFYPGVPDKPYVIMGKN</sequence>
<dbReference type="PROSITE" id="PS51186">
    <property type="entry name" value="GNAT"/>
    <property type="match status" value="1"/>
</dbReference>
<dbReference type="RefSeq" id="WP_378151021.1">
    <property type="nucleotide sequence ID" value="NZ_JBHSEC010000001.1"/>
</dbReference>
<dbReference type="InterPro" id="IPR000182">
    <property type="entry name" value="GNAT_dom"/>
</dbReference>
<evidence type="ECO:0000256" key="2">
    <source>
        <dbReference type="ARBA" id="ARBA00023315"/>
    </source>
</evidence>
<keyword evidence="1" id="KW-0808">Transferase</keyword>
<name>A0ABV8X181_9LACT</name>
<evidence type="ECO:0000313" key="4">
    <source>
        <dbReference type="EMBL" id="MFC4408869.1"/>
    </source>
</evidence>
<dbReference type="EMBL" id="JBHSEC010000001">
    <property type="protein sequence ID" value="MFC4408869.1"/>
    <property type="molecule type" value="Genomic_DNA"/>
</dbReference>
<evidence type="ECO:0000313" key="5">
    <source>
        <dbReference type="Proteomes" id="UP001595817"/>
    </source>
</evidence>
<comment type="caution">
    <text evidence="4">The sequence shown here is derived from an EMBL/GenBank/DDBJ whole genome shotgun (WGS) entry which is preliminary data.</text>
</comment>
<dbReference type="InterPro" id="IPR016181">
    <property type="entry name" value="Acyl_CoA_acyltransferase"/>
</dbReference>
<dbReference type="Pfam" id="PF00583">
    <property type="entry name" value="Acetyltransf_1"/>
    <property type="match status" value="1"/>
</dbReference>
<gene>
    <name evidence="4" type="ORF">ACFOZY_00325</name>
</gene>
<organism evidence="4 5">
    <name type="scientific">Chungangia koreensis</name>
    <dbReference type="NCBI Taxonomy" id="752657"/>
    <lineage>
        <taxon>Bacteria</taxon>
        <taxon>Bacillati</taxon>
        <taxon>Bacillota</taxon>
        <taxon>Bacilli</taxon>
        <taxon>Lactobacillales</taxon>
        <taxon>Chungangia</taxon>
    </lineage>
</organism>
<keyword evidence="5" id="KW-1185">Reference proteome</keyword>